<dbReference type="EMBL" id="WBJX01000003">
    <property type="protein sequence ID" value="KAB1637594.1"/>
    <property type="molecule type" value="Genomic_DNA"/>
</dbReference>
<evidence type="ECO:0000313" key="4">
    <source>
        <dbReference type="Proteomes" id="UP000490386"/>
    </source>
</evidence>
<evidence type="ECO:0008006" key="5">
    <source>
        <dbReference type="Google" id="ProtNLM"/>
    </source>
</evidence>
<comment type="caution">
    <text evidence="3">The sequence shown here is derived from an EMBL/GenBank/DDBJ whole genome shotgun (WGS) entry which is preliminary data.</text>
</comment>
<proteinExistence type="predicted"/>
<dbReference type="PROSITE" id="PS51257">
    <property type="entry name" value="PROKAR_LIPOPROTEIN"/>
    <property type="match status" value="1"/>
</dbReference>
<keyword evidence="2" id="KW-0732">Signal</keyword>
<feature type="chain" id="PRO_5038526510" description="DUF2599 domain-containing protein" evidence="2">
    <location>
        <begin position="29"/>
        <end position="177"/>
    </location>
</feature>
<feature type="compositionally biased region" description="Low complexity" evidence="1">
    <location>
        <begin position="38"/>
        <end position="61"/>
    </location>
</feature>
<evidence type="ECO:0000256" key="2">
    <source>
        <dbReference type="SAM" id="SignalP"/>
    </source>
</evidence>
<sequence length="177" mass="19216">MRDLSSLKLALSFATATLVLLLTGCASSPPPEISQAGPTAATSTPQTVSPSAAATATATPEASFETDTYGVRFWNSESDRSAISYEEGALGMTVADQQLWVEEKFLISQCMREKGVEYRFRLPWQLHPDDQSEANEQFSEDELLALYGEPAPTGPYDWTQHGCAGFAEHEMSLIGTT</sequence>
<dbReference type="OrthoDB" id="5124586at2"/>
<protein>
    <recommendedName>
        <fullName evidence="5">DUF2599 domain-containing protein</fullName>
    </recommendedName>
</protein>
<organism evidence="3 4">
    <name type="scientific">Pseudoclavibacter terrae</name>
    <dbReference type="NCBI Taxonomy" id="1530195"/>
    <lineage>
        <taxon>Bacteria</taxon>
        <taxon>Bacillati</taxon>
        <taxon>Actinomycetota</taxon>
        <taxon>Actinomycetes</taxon>
        <taxon>Micrococcales</taxon>
        <taxon>Microbacteriaceae</taxon>
        <taxon>Pseudoclavibacter</taxon>
    </lineage>
</organism>
<gene>
    <name evidence="3" type="ORF">F8O03_10255</name>
</gene>
<accession>A0A7J5B0Z7</accession>
<evidence type="ECO:0000256" key="1">
    <source>
        <dbReference type="SAM" id="MobiDB-lite"/>
    </source>
</evidence>
<keyword evidence="4" id="KW-1185">Reference proteome</keyword>
<dbReference type="Proteomes" id="UP000490386">
    <property type="component" value="Unassembled WGS sequence"/>
</dbReference>
<dbReference type="RefSeq" id="WP_151423796.1">
    <property type="nucleotide sequence ID" value="NZ_WBJX01000003.1"/>
</dbReference>
<feature type="region of interest" description="Disordered" evidence="1">
    <location>
        <begin position="31"/>
        <end position="61"/>
    </location>
</feature>
<feature type="signal peptide" evidence="2">
    <location>
        <begin position="1"/>
        <end position="28"/>
    </location>
</feature>
<name>A0A7J5B0Z7_9MICO</name>
<reference evidence="3 4" key="1">
    <citation type="submission" date="2019-09" db="EMBL/GenBank/DDBJ databases">
        <title>Phylogeny of genus Pseudoclavibacter and closely related genus.</title>
        <authorList>
            <person name="Li Y."/>
        </authorList>
    </citation>
    <scope>NUCLEOTIDE SEQUENCE [LARGE SCALE GENOMIC DNA]</scope>
    <source>
        <strain evidence="3 4">THG-MD12</strain>
    </source>
</reference>
<evidence type="ECO:0000313" key="3">
    <source>
        <dbReference type="EMBL" id="KAB1637594.1"/>
    </source>
</evidence>
<dbReference type="AlphaFoldDB" id="A0A7J5B0Z7"/>